<evidence type="ECO:0000313" key="11">
    <source>
        <dbReference type="EMBL" id="KAI5060046.1"/>
    </source>
</evidence>
<evidence type="ECO:0000256" key="7">
    <source>
        <dbReference type="PIRSR" id="PIRSR601929-1"/>
    </source>
</evidence>
<feature type="non-terminal residue" evidence="11">
    <location>
        <position position="1"/>
    </location>
</feature>
<dbReference type="CDD" id="cd02241">
    <property type="entry name" value="cupin_OxOx"/>
    <property type="match status" value="1"/>
</dbReference>
<comment type="subcellular location">
    <subcellularLocation>
        <location evidence="1 9">Secreted</location>
        <location evidence="1 9">Extracellular space</location>
        <location evidence="1 9">Apoplast</location>
    </subcellularLocation>
</comment>
<keyword evidence="4 9" id="KW-0964">Secreted</keyword>
<proteinExistence type="inferred from homology"/>
<evidence type="ECO:0000256" key="5">
    <source>
        <dbReference type="ARBA" id="ARBA00022723"/>
    </source>
</evidence>
<dbReference type="InterPro" id="IPR006045">
    <property type="entry name" value="Cupin_1"/>
</dbReference>
<dbReference type="SMART" id="SM00835">
    <property type="entry name" value="Cupin_1"/>
    <property type="match status" value="1"/>
</dbReference>
<feature type="binding site" evidence="8">
    <location>
        <position position="118"/>
    </location>
    <ligand>
        <name>Mn(2+)</name>
        <dbReference type="ChEBI" id="CHEBI:29035"/>
    </ligand>
</feature>
<keyword evidence="6 7" id="KW-0464">Manganese</keyword>
<dbReference type="GO" id="GO:0030145">
    <property type="term" value="F:manganese ion binding"/>
    <property type="evidence" value="ECO:0007669"/>
    <property type="project" value="UniProtKB-UniRule"/>
</dbReference>
<dbReference type="Pfam" id="PF00190">
    <property type="entry name" value="Cupin_1"/>
    <property type="match status" value="1"/>
</dbReference>
<evidence type="ECO:0000256" key="6">
    <source>
        <dbReference type="ARBA" id="ARBA00023211"/>
    </source>
</evidence>
<evidence type="ECO:0000256" key="2">
    <source>
        <dbReference type="ARBA" id="ARBA00007456"/>
    </source>
</evidence>
<sequence length="200" mass="21147">AAMASDPDPVVDFAAGSTSFVFRDIFKNGEIVQDTGGIRAGLVATTFPALAGQGMTVVRFRLVPCGCQLAHYHPRATEILSLISGGPLQVGFVDTKGNAHVSILYPGDVTLFPRGLLHFELNVGSEEADYVSALNSQNPGTLTAAAALFKIPTRALASSLNLPATLLQRINSTLTPNIGPILQKARRSDCVPGRDITLNY</sequence>
<evidence type="ECO:0000259" key="10">
    <source>
        <dbReference type="SMART" id="SM00835"/>
    </source>
</evidence>
<dbReference type="OrthoDB" id="1858661at2759"/>
<feature type="binding site" evidence="7">
    <location>
        <position position="78"/>
    </location>
    <ligand>
        <name>oxalate</name>
        <dbReference type="ChEBI" id="CHEBI:30623"/>
    </ligand>
</feature>
<keyword evidence="12" id="KW-1185">Reference proteome</keyword>
<protein>
    <recommendedName>
        <fullName evidence="9">Germin-like protein</fullName>
    </recommendedName>
</protein>
<feature type="domain" description="Cupin type-1" evidence="10">
    <location>
        <begin position="23"/>
        <end position="168"/>
    </location>
</feature>
<gene>
    <name evidence="11" type="ORF">GOP47_0024466</name>
</gene>
<evidence type="ECO:0000256" key="1">
    <source>
        <dbReference type="ARBA" id="ARBA00004271"/>
    </source>
</evidence>
<evidence type="ECO:0000256" key="9">
    <source>
        <dbReference type="RuleBase" id="RU366015"/>
    </source>
</evidence>
<name>A0A9D4U4I9_ADICA</name>
<feature type="binding site" evidence="8">
    <location>
        <position position="71"/>
    </location>
    <ligand>
        <name>Mn(2+)</name>
        <dbReference type="ChEBI" id="CHEBI:29035"/>
    </ligand>
</feature>
<organism evidence="11 12">
    <name type="scientific">Adiantum capillus-veneris</name>
    <name type="common">Maidenhair fern</name>
    <dbReference type="NCBI Taxonomy" id="13818"/>
    <lineage>
        <taxon>Eukaryota</taxon>
        <taxon>Viridiplantae</taxon>
        <taxon>Streptophyta</taxon>
        <taxon>Embryophyta</taxon>
        <taxon>Tracheophyta</taxon>
        <taxon>Polypodiopsida</taxon>
        <taxon>Polypodiidae</taxon>
        <taxon>Polypodiales</taxon>
        <taxon>Pteridineae</taxon>
        <taxon>Pteridaceae</taxon>
        <taxon>Vittarioideae</taxon>
        <taxon>Adiantum</taxon>
    </lineage>
</organism>
<feature type="binding site" evidence="7">
    <location>
        <position position="73"/>
    </location>
    <ligand>
        <name>oxalate</name>
        <dbReference type="ChEBI" id="CHEBI:30623"/>
    </ligand>
</feature>
<dbReference type="PANTHER" id="PTHR31238">
    <property type="entry name" value="GERMIN-LIKE PROTEIN SUBFAMILY 3 MEMBER 3"/>
    <property type="match status" value="1"/>
</dbReference>
<comment type="caution">
    <text evidence="11">The sequence shown here is derived from an EMBL/GenBank/DDBJ whole genome shotgun (WGS) entry which is preliminary data.</text>
</comment>
<keyword evidence="5 7" id="KW-0479">Metal-binding</keyword>
<dbReference type="InterPro" id="IPR014710">
    <property type="entry name" value="RmlC-like_jellyroll"/>
</dbReference>
<comment type="similarity">
    <text evidence="2 9">Belongs to the germin family.</text>
</comment>
<keyword evidence="3 9" id="KW-0052">Apoplast</keyword>
<dbReference type="SUPFAM" id="SSF51182">
    <property type="entry name" value="RmlC-like cupins"/>
    <property type="match status" value="1"/>
</dbReference>
<reference evidence="11" key="1">
    <citation type="submission" date="2021-01" db="EMBL/GenBank/DDBJ databases">
        <title>Adiantum capillus-veneris genome.</title>
        <authorList>
            <person name="Fang Y."/>
            <person name="Liao Q."/>
        </authorList>
    </citation>
    <scope>NUCLEOTIDE SEQUENCE</scope>
    <source>
        <strain evidence="11">H3</strain>
        <tissue evidence="11">Leaf</tissue>
    </source>
</reference>
<evidence type="ECO:0000256" key="3">
    <source>
        <dbReference type="ARBA" id="ARBA00022523"/>
    </source>
</evidence>
<dbReference type="InterPro" id="IPR011051">
    <property type="entry name" value="RmlC_Cupin_sf"/>
</dbReference>
<evidence type="ECO:0000256" key="4">
    <source>
        <dbReference type="ARBA" id="ARBA00022525"/>
    </source>
</evidence>
<dbReference type="Proteomes" id="UP000886520">
    <property type="component" value="Chromosome 24"/>
</dbReference>
<evidence type="ECO:0000256" key="8">
    <source>
        <dbReference type="PIRSR" id="PIRSR601929-2"/>
    </source>
</evidence>
<dbReference type="InterPro" id="IPR001929">
    <property type="entry name" value="Germin"/>
</dbReference>
<dbReference type="EMBL" id="JABFUD020000024">
    <property type="protein sequence ID" value="KAI5060046.1"/>
    <property type="molecule type" value="Genomic_DNA"/>
</dbReference>
<evidence type="ECO:0000313" key="12">
    <source>
        <dbReference type="Proteomes" id="UP000886520"/>
    </source>
</evidence>
<dbReference type="GO" id="GO:0048046">
    <property type="term" value="C:apoplast"/>
    <property type="evidence" value="ECO:0007669"/>
    <property type="project" value="UniProtKB-SubCell"/>
</dbReference>
<dbReference type="InterPro" id="IPR019780">
    <property type="entry name" value="Germin_Mn-BS"/>
</dbReference>
<dbReference type="PROSITE" id="PS00725">
    <property type="entry name" value="GERMIN"/>
    <property type="match status" value="1"/>
</dbReference>
<accession>A0A9D4U4I9</accession>
<dbReference type="PRINTS" id="PR00325">
    <property type="entry name" value="GERMIN"/>
</dbReference>
<feature type="binding site" evidence="8">
    <location>
        <position position="78"/>
    </location>
    <ligand>
        <name>Mn(2+)</name>
        <dbReference type="ChEBI" id="CHEBI:29035"/>
    </ligand>
</feature>
<feature type="binding site" evidence="8">
    <location>
        <position position="73"/>
    </location>
    <ligand>
        <name>Mn(2+)</name>
        <dbReference type="ChEBI" id="CHEBI:29035"/>
    </ligand>
</feature>
<dbReference type="AlphaFoldDB" id="A0A9D4U4I9"/>
<dbReference type="Gene3D" id="2.60.120.10">
    <property type="entry name" value="Jelly Rolls"/>
    <property type="match status" value="1"/>
</dbReference>